<proteinExistence type="predicted"/>
<feature type="compositionally biased region" description="Acidic residues" evidence="1">
    <location>
        <begin position="86"/>
        <end position="116"/>
    </location>
</feature>
<evidence type="ECO:0000259" key="2">
    <source>
        <dbReference type="Pfam" id="PF00041"/>
    </source>
</evidence>
<reference evidence="3 4" key="1">
    <citation type="submission" date="2016-10" db="EMBL/GenBank/DDBJ databases">
        <authorList>
            <person name="de Groot N.N."/>
        </authorList>
    </citation>
    <scope>NUCLEOTIDE SEQUENCE [LARGE SCALE GENOMIC DNA]</scope>
    <source>
        <strain evidence="3 4">DSM 10317</strain>
    </source>
</reference>
<feature type="domain" description="Fibronectin type-III" evidence="2">
    <location>
        <begin position="3373"/>
        <end position="3451"/>
    </location>
</feature>
<evidence type="ECO:0000313" key="3">
    <source>
        <dbReference type="EMBL" id="SCZ75987.1"/>
    </source>
</evidence>
<dbReference type="InterPro" id="IPR036116">
    <property type="entry name" value="FN3_sf"/>
</dbReference>
<name>A0A1G5RPQ2_PSEXY</name>
<dbReference type="Proteomes" id="UP000199428">
    <property type="component" value="Unassembled WGS sequence"/>
</dbReference>
<dbReference type="InterPro" id="IPR013783">
    <property type="entry name" value="Ig-like_fold"/>
</dbReference>
<dbReference type="SUPFAM" id="SSF49373">
    <property type="entry name" value="Invasin/intimin cell-adhesion fragments"/>
    <property type="match status" value="1"/>
</dbReference>
<feature type="region of interest" description="Disordered" evidence="1">
    <location>
        <begin position="86"/>
        <end position="164"/>
    </location>
</feature>
<dbReference type="RefSeq" id="WP_090160350.1">
    <property type="nucleotide sequence ID" value="NZ_FMWK01000001.1"/>
</dbReference>
<sequence length="3560" mass="389922">MRENLNAIKRLVAFTLTVLLLGTTIWNDVFVIATEENHCSEYVDEQTYAARLLQPVGEGDGYCDYCGQVEQSHIHEMETEVEEEIVEDPQPVEELPVEETAEDISVPEEPQPEIENTEYTVSENVEEITPEDTPVVENIDGEETPEDIEESEEEKNDNEEEKAECEHEWTYTSNGDGTHVKKCSKCDEEITEDCTFDEEGKCVHCGYEQKEECEHEWEYISNENGTHIKRCKICGEEVEETCQLDENGICHDCLYEDERLMYQEFSKTLFGTTVKVSGDLPRGARVDIFYAGTRPVEEIINENTDETNFTAFVAFDIDIYRRGGEKYQPQEDGGSVQVSFMGVEEVEQLSQEDVSVYRIEDDNQTVTEIECEVYGEEVRFDADHFTTYAAGTPSITSKEKIEDWNDFAYINSTGDNAYTTLTQVKFYLYFQKQGTVNLTIKSFKNLKSTSVSGDTALYEDPENGVTLYPNQTLAVTGDAGTYKEVTVDFTGSTSTYMTRNTYYSVVVEHDKACYVVYGANGPNCYIGNDQDGWVGNLNGIFQGEVVDTNPPAAADDVTISKINSKSENRDFLANGTTYTYYYAKNDTDILTAVFSEASAERTVTWKSDDSNVVKVVSESATTASIAAVGKGTATITAEYNGDSKTINISVIEFEVMGKPIDGLQLDYFGAKLQKSDIKGYITSTAISDNYLSAEIKGDGSVTTEGEMTLTFTSPDDAAYSKLWKKNYQINPLELVESVFYTDTNNDDKNDKNIVMSIVGGQIQQMTGMGTIRANDSVDVLPVYDANKKDFTATIVRSKPGPYGLQYTVAIVGEGNFTGSFQVNLTSSGSKTDISTVLTARLSSNSDLKSATYNGNAYGLTDRTDVNSKVVGWNEVEFVGNNEAVIDSVVTKQTATYTITDVKTGKTSTVDPNAAITAGEKLITFTMNADSGYTGSLTVSFTVAPKPLASSEIAIEWLGVNDGETKKKPHKENDQPVTLEPGTDFIVTFGGTTVDPSQYDISYDNNTAITANARVILTGKENYTGNRSATFEIIAAYDVDLQIILSDGKDYTGTKANSYNFKTAGYTKIYDPTLTASYVISMIKVYLPGNRQNNIVTSNYTITVTNDDGTTFSPSVGKKKIQLVPDSTIQNEFGLTGTDDGTRTATFEIEKRDISTGGAILFDYSAPTDKVYTGNEITISTAEAGDSTGKNLKVYFEVANNTILEEGQDYTIDYGGTNINAGTARFTITGTGNYKGTKELSSFKFTIAKKSLKDADVIISYAFPSGMDNVYDGTEKKPTVTVKIGSQTVAEFADTAQTKRNYSVSYQNNINVSTTTKKAEITVTAGTNGNDGVNLKDSKVTNFMINASSAKFADFQITGDNGMVHATPYSVDGTPEIWECRDLDITYTGSEIERWVDVYINDKNNNPVKLKKDVDFRVSYENNEDAKTYNTSDVDASPQIIITGRGNYSNIKAKILFTIKPILIKENDPLLDLEAPGAYTKAYDYIDSTTPINFVFNYVKYNGNTLTNNDYTLTLPDDITSAGEKKAEIKFNGNYAYKDSSNPAYELPFTIGIDVSNTTVVSFANPYDSSDTNYYSTKGTGYKVRWANSHAPIINFQWQRLDNAVRTETFDGGTSTNPTAVPLLTSNGISIKDEASNTSIKKYDSRAAGATGNQFNTITVTLTAAKDASGVYTGEFYGEKVITYEIAPVSLNEAKNLVNYTDTNANIKYTGAEIAPPVTAKYKYGVSSDSNATTLYYTLDKTTDFTLSPDTIGPNVGSYPRTLTGCGNFDESQSYTFRVTQGDVKVYLKPTTGDNEGQELELSLSQVADTNPLQQEVTIADTQEVYVYKKGKEYKPKFILKDSSGTNTLVEGKDYNTISYNNYNKPTTAGAPSTAIISIPANGNYITTVITVKYIIKTNAIDDGTGVLSIGGTGSVPYTAKTYNAADIKTAVDRDPSILTVKLGSQTLEYGTDYKILVPTDTSAVSDFNEWKEKKNDNSQVIGTNTLPSYADVGEVSLNYFWVEGINDYSGFIKVPFNIILNLADDSMTAITIKDASYELNNDGSCTNADGTSKITPEVTFRAIDGATGTYGETLTANEIKKYLNITRAKEGYPGPDGGITVSGIKGCKGTVSNLKYYDTTTSTKVPVKFLARLGSYTKISMSTGEVYPYTGSAVEVSFVGIDEDAVKVDDVRLIGDYVLTYEDTASPANIYATTVNVGTYRARITATEKSSYFVPGTSQAYEYKIKYNLGNAVIKFYDPGNNTVEIEQTPYTSGGYDLASNAKLFVNNKEIYPTGGNGDTTGWVTFNPTKLTKVGQNQPVTVTSNNDLVYGTCTGSMSVGGISIDSATVKIVGKTAPYEYDYTGDYITPTVSVELGTETLELTRDYTVSYKDNKNAGTATIIVKGTSAYSGTAEVTFTINKVAITADMIEVGDAFYAGYGIEVKPTVVVKNKSGMTLSPNIEYEVRYERNSSGARDKSSTTPLPPAVYVTAKANSNYTGTNVEKAFTIEKLDLSSTDVNVDIETTEYTGQELKEYDIIKVFVGTKELDPTGKTSGAEDYRIDIYNASGQPAKLLDKGQYTIDIVGLEVNTTGTKELHIEITDRSLPNNWHYYFDGNDFSSSTSTWSYVPSKKAFVSQPVAGSKDNLIITVYDVEEFTEGTEVTPRITIEDKGIQISTTTTNEDGTTTTVSKNKVLTKDDFEITKVINGDKAGTGEWSRILKTDGTHALPTADSPAVEITGIGNYTGSITLPFNIGKNLNTLIEENSLHVEFTVTNSYYTSSGSQTNKYDYGATSISYIYNSNTQIPEPKLDYTYTPTGATSSRTITLTKGTEYTVSVEDAKGEEDSSVNAGEKYIVIKGKGKYCGTIKQKYVITKKLVDETTETGFDKDATKTMQTVDGGYTFVVLGNTVSRLNEDTAKKYLYDEANPTKYRDYIGYYYAVFNKEPIEPKVQVKDNKLGPLKNKSVVISEDDLVIDYKKADESFDPGQNNFSEIQISFKANAAESSAGLNYYATSTGSATFVIHYIVVQGDLSSGFTVDFVNGTAGANTDFDGTEKTPDIVVTNGSKELVENQDYTKEYKNNILPGVAEVVVTGMGNYKGQTSNTFTISGNLGTDTVEAYQDINGNYVEGKLTQDYIGGAFEPNILLMIPETTAMIAAGIPEVDRVLTYSGNGGNAQTDDYTLVGEPTSTNGFVSSGTVVYAGNGARYWKGTKEINFNIAFDEANLDLTNKNQSYPYTGEEIKPVFKLPLSEKVYEIKNIQYLRNGTDATDFVNAGSIDVIVTAKVGEQDREFYDTYTITKRNLNDDDVRVIYTKNYRYTGSQIKPPVVVFIQNESSVHTLVEGTDYKIEYGKNTDGYLENKEEGSITLRGMGTNIESVRMEHFNIDVGFPVNVQIPKDKITSSSITVTWTPDVYSTGDIVKLYKVDSDKNETYVGEKNVTDHSGECTFTGLDSVADYKAYVHSYVKTSNDEFQSEVRSAEAITGIQTSSVNVVSNAPGTVTISDWPKDGAVIIYKIYRADTADTSVPGTLVACYPASVNSFTNTGLPRGKYYYYVEGYCVLNSKLTCANTSERVPVDVE</sequence>
<dbReference type="Gene3D" id="2.60.40.10">
    <property type="entry name" value="Immunoglobulins"/>
    <property type="match status" value="1"/>
</dbReference>
<dbReference type="Gene3D" id="2.60.40.1080">
    <property type="match status" value="1"/>
</dbReference>
<evidence type="ECO:0000256" key="1">
    <source>
        <dbReference type="SAM" id="MobiDB-lite"/>
    </source>
</evidence>
<dbReference type="InterPro" id="IPR003961">
    <property type="entry name" value="FN3_dom"/>
</dbReference>
<feature type="compositionally biased region" description="Acidic residues" evidence="1">
    <location>
        <begin position="139"/>
        <end position="163"/>
    </location>
</feature>
<organism evidence="3 4">
    <name type="scientific">Pseudobutyrivibrio xylanivorans</name>
    <dbReference type="NCBI Taxonomy" id="185007"/>
    <lineage>
        <taxon>Bacteria</taxon>
        <taxon>Bacillati</taxon>
        <taxon>Bacillota</taxon>
        <taxon>Clostridia</taxon>
        <taxon>Lachnospirales</taxon>
        <taxon>Lachnospiraceae</taxon>
        <taxon>Pseudobutyrivibrio</taxon>
    </lineage>
</organism>
<gene>
    <name evidence="3" type="ORF">SAMN02910350_00020</name>
</gene>
<dbReference type="SUPFAM" id="SSF49265">
    <property type="entry name" value="Fibronectin type III"/>
    <property type="match status" value="1"/>
</dbReference>
<accession>A0A1G5RPQ2</accession>
<dbReference type="Pfam" id="PF00041">
    <property type="entry name" value="fn3"/>
    <property type="match status" value="1"/>
</dbReference>
<evidence type="ECO:0000313" key="4">
    <source>
        <dbReference type="Proteomes" id="UP000199428"/>
    </source>
</evidence>
<dbReference type="InterPro" id="IPR008964">
    <property type="entry name" value="Invasin/intimin_cell_adhesion"/>
</dbReference>
<dbReference type="EMBL" id="FMWK01000001">
    <property type="protein sequence ID" value="SCZ75987.1"/>
    <property type="molecule type" value="Genomic_DNA"/>
</dbReference>
<protein>
    <recommendedName>
        <fullName evidence="2">Fibronectin type-III domain-containing protein</fullName>
    </recommendedName>
</protein>